<dbReference type="AlphaFoldDB" id="A0A176Z574"/>
<protein>
    <recommendedName>
        <fullName evidence="4">Hemin transporter HemP</fullName>
    </recommendedName>
</protein>
<dbReference type="EMBL" id="LUUB01000019">
    <property type="protein sequence ID" value="OAF15880.1"/>
    <property type="molecule type" value="Genomic_DNA"/>
</dbReference>
<reference evidence="2 3" key="1">
    <citation type="submission" date="2016-03" db="EMBL/GenBank/DDBJ databases">
        <title>Draft Genome Sequence of the Strain BR 10245 (Bradyrhizobium sp.) isolated from nodules of Centrolobium paraense.</title>
        <authorList>
            <person name="Simoes-Araujo J.L.Sr."/>
            <person name="Barauna A.C."/>
            <person name="Silva K."/>
            <person name="Zilli J.E."/>
        </authorList>
    </citation>
    <scope>NUCLEOTIDE SEQUENCE [LARGE SCALE GENOMIC DNA]</scope>
    <source>
        <strain evidence="2 3">BR 10245</strain>
    </source>
</reference>
<dbReference type="STRING" id="1505087.AYJ54_39110"/>
<gene>
    <name evidence="2" type="ORF">AYJ54_39110</name>
</gene>
<evidence type="ECO:0000313" key="3">
    <source>
        <dbReference type="Proteomes" id="UP000076959"/>
    </source>
</evidence>
<evidence type="ECO:0008006" key="4">
    <source>
        <dbReference type="Google" id="ProtNLM"/>
    </source>
</evidence>
<name>A0A176Z574_9BRAD</name>
<dbReference type="InterPro" id="IPR019600">
    <property type="entry name" value="Hemin_uptake_protein_HemP"/>
</dbReference>
<sequence length="77" mass="8416">MALAESDVGWLRGTCWTSMANNSGDDRDADAAQTAARSPRTVTSRELLGGERLLVIQHEEEVYRLQLTAAGKLILTK</sequence>
<comment type="caution">
    <text evidence="2">The sequence shown here is derived from an EMBL/GenBank/DDBJ whole genome shotgun (WGS) entry which is preliminary data.</text>
</comment>
<feature type="region of interest" description="Disordered" evidence="1">
    <location>
        <begin position="21"/>
        <end position="42"/>
    </location>
</feature>
<evidence type="ECO:0000313" key="2">
    <source>
        <dbReference type="EMBL" id="OAF15880.1"/>
    </source>
</evidence>
<evidence type="ECO:0000256" key="1">
    <source>
        <dbReference type="SAM" id="MobiDB-lite"/>
    </source>
</evidence>
<keyword evidence="3" id="KW-1185">Reference proteome</keyword>
<dbReference type="Pfam" id="PF10636">
    <property type="entry name" value="hemP"/>
    <property type="match status" value="1"/>
</dbReference>
<dbReference type="Gene3D" id="2.10.70.10">
    <property type="entry name" value="Complement Module, domain 1"/>
    <property type="match status" value="1"/>
</dbReference>
<proteinExistence type="predicted"/>
<organism evidence="2 3">
    <name type="scientific">Bradyrhizobium centrolobii</name>
    <dbReference type="NCBI Taxonomy" id="1505087"/>
    <lineage>
        <taxon>Bacteria</taxon>
        <taxon>Pseudomonadati</taxon>
        <taxon>Pseudomonadota</taxon>
        <taxon>Alphaproteobacteria</taxon>
        <taxon>Hyphomicrobiales</taxon>
        <taxon>Nitrobacteraceae</taxon>
        <taxon>Bradyrhizobium</taxon>
    </lineage>
</organism>
<accession>A0A176Z574</accession>
<dbReference type="Proteomes" id="UP000076959">
    <property type="component" value="Unassembled WGS sequence"/>
</dbReference>